<dbReference type="RefSeq" id="WP_140882014.1">
    <property type="nucleotide sequence ID" value="NZ_RCZP01000004.1"/>
</dbReference>
<evidence type="ECO:0000313" key="4">
    <source>
        <dbReference type="Proteomes" id="UP000317078"/>
    </source>
</evidence>
<evidence type="ECO:0000256" key="1">
    <source>
        <dbReference type="SAM" id="MobiDB-lite"/>
    </source>
</evidence>
<evidence type="ECO:0000313" key="3">
    <source>
        <dbReference type="EMBL" id="TPG59029.1"/>
    </source>
</evidence>
<keyword evidence="2" id="KW-0732">Signal</keyword>
<accession>A0A502GAK2</accession>
<feature type="chain" id="PRO_5021390572" evidence="2">
    <location>
        <begin position="24"/>
        <end position="179"/>
    </location>
</feature>
<proteinExistence type="predicted"/>
<evidence type="ECO:0000256" key="2">
    <source>
        <dbReference type="SAM" id="SignalP"/>
    </source>
</evidence>
<protein>
    <submittedName>
        <fullName evidence="3">Uncharacterized protein</fullName>
    </submittedName>
</protein>
<dbReference type="OrthoDB" id="7285484at2"/>
<feature type="region of interest" description="Disordered" evidence="1">
    <location>
        <begin position="26"/>
        <end position="71"/>
    </location>
</feature>
<keyword evidence="4" id="KW-1185">Reference proteome</keyword>
<organism evidence="3 4">
    <name type="scientific">Muricoccus nepalensis</name>
    <dbReference type="NCBI Taxonomy" id="1854500"/>
    <lineage>
        <taxon>Bacteria</taxon>
        <taxon>Pseudomonadati</taxon>
        <taxon>Pseudomonadota</taxon>
        <taxon>Alphaproteobacteria</taxon>
        <taxon>Acetobacterales</taxon>
        <taxon>Roseomonadaceae</taxon>
        <taxon>Muricoccus</taxon>
    </lineage>
</organism>
<comment type="caution">
    <text evidence="3">The sequence shown here is derived from an EMBL/GenBank/DDBJ whole genome shotgun (WGS) entry which is preliminary data.</text>
</comment>
<gene>
    <name evidence="3" type="ORF">EAH89_06640</name>
</gene>
<dbReference type="Proteomes" id="UP000317078">
    <property type="component" value="Unassembled WGS sequence"/>
</dbReference>
<reference evidence="3 4" key="1">
    <citation type="journal article" date="2019" name="Environ. Microbiol.">
        <title>Species interactions and distinct microbial communities in high Arctic permafrost affected cryosols are associated with the CH4 and CO2 gas fluxes.</title>
        <authorList>
            <person name="Altshuler I."/>
            <person name="Hamel J."/>
            <person name="Turney S."/>
            <person name="Magnuson E."/>
            <person name="Levesque R."/>
            <person name="Greer C."/>
            <person name="Whyte L.G."/>
        </authorList>
    </citation>
    <scope>NUCLEOTIDE SEQUENCE [LARGE SCALE GENOMIC DNA]</scope>
    <source>
        <strain evidence="3 4">S9.3B</strain>
    </source>
</reference>
<dbReference type="AlphaFoldDB" id="A0A502GAK2"/>
<feature type="compositionally biased region" description="Low complexity" evidence="1">
    <location>
        <begin position="31"/>
        <end position="71"/>
    </location>
</feature>
<feature type="signal peptide" evidence="2">
    <location>
        <begin position="1"/>
        <end position="23"/>
    </location>
</feature>
<sequence length="179" mass="18092">MLRSFAIALGAVVALASVQPADAAGSRQEARSAGKAARPAAARPAAARATAPRGPRAAEAAPARRPAFAVRGSGRAQALRYADRRPATMGGQGRMGLRFVSLLSAAPAAAATVPARGGKYAKAAYTSARAEGADEGRAVRRGAWHAGLPAADGEQMDCPAGTMAVLASGHVDTFRCMPM</sequence>
<name>A0A502GAK2_9PROT</name>
<dbReference type="EMBL" id="RCZP01000004">
    <property type="protein sequence ID" value="TPG59029.1"/>
    <property type="molecule type" value="Genomic_DNA"/>
</dbReference>